<feature type="transmembrane region" description="Helical" evidence="1">
    <location>
        <begin position="127"/>
        <end position="144"/>
    </location>
</feature>
<evidence type="ECO:0000313" key="4">
    <source>
        <dbReference type="Proteomes" id="UP000308037"/>
    </source>
</evidence>
<comment type="caution">
    <text evidence="3">The sequence shown here is derived from an EMBL/GenBank/DDBJ whole genome shotgun (WGS) entry which is preliminary data.</text>
</comment>
<keyword evidence="1" id="KW-0472">Membrane</keyword>
<evidence type="ECO:0000256" key="1">
    <source>
        <dbReference type="SAM" id="Phobius"/>
    </source>
</evidence>
<evidence type="ECO:0000259" key="2">
    <source>
        <dbReference type="Pfam" id="PF24035"/>
    </source>
</evidence>
<keyword evidence="1" id="KW-1133">Transmembrane helix</keyword>
<dbReference type="Pfam" id="PF24035">
    <property type="entry name" value="DUF7344"/>
    <property type="match status" value="1"/>
</dbReference>
<dbReference type="Proteomes" id="UP000308037">
    <property type="component" value="Unassembled WGS sequence"/>
</dbReference>
<keyword evidence="4" id="KW-1185">Reference proteome</keyword>
<dbReference type="AlphaFoldDB" id="A0A4U5JKV2"/>
<name>A0A4U5JKV2_9EURY</name>
<accession>A0A4U5JKV2</accession>
<evidence type="ECO:0000313" key="3">
    <source>
        <dbReference type="EMBL" id="TKR28387.1"/>
    </source>
</evidence>
<protein>
    <recommendedName>
        <fullName evidence="2">DUF7344 domain-containing protein</fullName>
    </recommendedName>
</protein>
<feature type="domain" description="DUF7344" evidence="2">
    <location>
        <begin position="20"/>
        <end position="100"/>
    </location>
</feature>
<dbReference type="OrthoDB" id="331021at2157"/>
<sequence>MNDLIDTKREGGELPLDDVFDLLRNQRRRGVLRYLRDQTDGSATLDTVAEHIAAKENDIEIKQLTSSQRKRVYIGLYQCHLPKMDELGVIEYDQSRGTIELQDISQIEPFLEGLNTDPRTESTPSAVPIYVASAVGIVVTGGVLDVGPLAMAPAAAWTMLSIVALFGVAIHQYR</sequence>
<feature type="transmembrane region" description="Helical" evidence="1">
    <location>
        <begin position="150"/>
        <end position="170"/>
    </location>
</feature>
<organism evidence="3 4">
    <name type="scientific">Natronomonas salsuginis</name>
    <dbReference type="NCBI Taxonomy" id="2217661"/>
    <lineage>
        <taxon>Archaea</taxon>
        <taxon>Methanobacteriati</taxon>
        <taxon>Methanobacteriota</taxon>
        <taxon>Stenosarchaea group</taxon>
        <taxon>Halobacteria</taxon>
        <taxon>Halobacteriales</taxon>
        <taxon>Natronomonadaceae</taxon>
        <taxon>Natronomonas</taxon>
    </lineage>
</organism>
<reference evidence="3 4" key="1">
    <citation type="submission" date="2019-04" db="EMBL/GenBank/DDBJ databases">
        <title>Natronomonas sp. F20-122 a newhaloarchaeon isolated from a saline saltern of Isla Bacuta, Huelva, Spain.</title>
        <authorList>
            <person name="Duran-Viseras A."/>
            <person name="Sanchez-Porro C."/>
            <person name="Ventosa A."/>
        </authorList>
    </citation>
    <scope>NUCLEOTIDE SEQUENCE [LARGE SCALE GENOMIC DNA]</scope>
    <source>
        <strain evidence="3 4">F20-122</strain>
    </source>
</reference>
<proteinExistence type="predicted"/>
<keyword evidence="1" id="KW-0812">Transmembrane</keyword>
<dbReference type="EMBL" id="QKNX01000001">
    <property type="protein sequence ID" value="TKR28387.1"/>
    <property type="molecule type" value="Genomic_DNA"/>
</dbReference>
<dbReference type="InterPro" id="IPR055768">
    <property type="entry name" value="DUF7344"/>
</dbReference>
<gene>
    <name evidence="3" type="ORF">DM868_01065</name>
</gene>